<sequence>MSGNNKQYMTTKEFAHLCGVSKHTLFHYDEVGILKPEMVKENGYRYYSIKQFFTYDIIHILKQAGSSLEEIKDYMNNYNPDMFLSILRQKEKQLEEEIKKMNLMRNKILATIDTTEEALRSVYGEPFLEECKEEYYIVVNLTKDMSAKEELEKLRDHFQYCEEINGETELLLGVIMKKENILAGEYMKVSCYSSKIKSYLDSERVHVKKAGLYAVVIHKGAYTDTKKSYEKLKSFIKKNHLDISGDTYEDDMLSHLAGMNDDEYVIKIQIPVIPR</sequence>
<dbReference type="Pfam" id="PF06445">
    <property type="entry name" value="GyrI-like"/>
    <property type="match status" value="1"/>
</dbReference>
<accession>A0ABY7ACM0</accession>
<evidence type="ECO:0000313" key="4">
    <source>
        <dbReference type="EMBL" id="WAJ24444.1"/>
    </source>
</evidence>
<proteinExistence type="predicted"/>
<dbReference type="Proteomes" id="UP001163115">
    <property type="component" value="Chromosome"/>
</dbReference>
<dbReference type="RefSeq" id="WP_024837449.1">
    <property type="nucleotide sequence ID" value="NZ_CP113524.1"/>
</dbReference>
<dbReference type="PANTHER" id="PTHR30204">
    <property type="entry name" value="REDOX-CYCLING DRUG-SENSING TRANSCRIPTIONAL ACTIVATOR SOXR"/>
    <property type="match status" value="1"/>
</dbReference>
<evidence type="ECO:0000259" key="3">
    <source>
        <dbReference type="PROSITE" id="PS50937"/>
    </source>
</evidence>
<dbReference type="InterPro" id="IPR009061">
    <property type="entry name" value="DNA-bd_dom_put_sf"/>
</dbReference>
<keyword evidence="2" id="KW-0175">Coiled coil</keyword>
<dbReference type="PROSITE" id="PS50937">
    <property type="entry name" value="HTH_MERR_2"/>
    <property type="match status" value="1"/>
</dbReference>
<evidence type="ECO:0000256" key="2">
    <source>
        <dbReference type="SAM" id="Coils"/>
    </source>
</evidence>
<dbReference type="SUPFAM" id="SSF55136">
    <property type="entry name" value="Probable bacterial effector-binding domain"/>
    <property type="match status" value="1"/>
</dbReference>
<dbReference type="SUPFAM" id="SSF46955">
    <property type="entry name" value="Putative DNA-binding domain"/>
    <property type="match status" value="1"/>
</dbReference>
<keyword evidence="1" id="KW-0238">DNA-binding</keyword>
<evidence type="ECO:0000313" key="5">
    <source>
        <dbReference type="Proteomes" id="UP001163115"/>
    </source>
</evidence>
<dbReference type="CDD" id="cd04782">
    <property type="entry name" value="HTH_BltR"/>
    <property type="match status" value="1"/>
</dbReference>
<feature type="domain" description="HTH merR-type" evidence="3">
    <location>
        <begin position="8"/>
        <end position="77"/>
    </location>
</feature>
<dbReference type="PANTHER" id="PTHR30204:SF85">
    <property type="entry name" value="MULTIDRUG-EFFLUX TRANSPORTER 2 REGULATOR"/>
    <property type="match status" value="1"/>
</dbReference>
<dbReference type="SMART" id="SM00422">
    <property type="entry name" value="HTH_MERR"/>
    <property type="match status" value="1"/>
</dbReference>
<feature type="coiled-coil region" evidence="2">
    <location>
        <begin position="84"/>
        <end position="111"/>
    </location>
</feature>
<evidence type="ECO:0000256" key="1">
    <source>
        <dbReference type="ARBA" id="ARBA00023125"/>
    </source>
</evidence>
<dbReference type="InterPro" id="IPR047057">
    <property type="entry name" value="MerR_fam"/>
</dbReference>
<keyword evidence="5" id="KW-1185">Reference proteome</keyword>
<dbReference type="InterPro" id="IPR000551">
    <property type="entry name" value="MerR-type_HTH_dom"/>
</dbReference>
<organism evidence="4 5">
    <name type="scientific">Lacrimispora xylanolytica</name>
    <dbReference type="NCBI Taxonomy" id="29375"/>
    <lineage>
        <taxon>Bacteria</taxon>
        <taxon>Bacillati</taxon>
        <taxon>Bacillota</taxon>
        <taxon>Clostridia</taxon>
        <taxon>Lachnospirales</taxon>
        <taxon>Lachnospiraceae</taxon>
        <taxon>Lacrimispora</taxon>
    </lineage>
</organism>
<dbReference type="InterPro" id="IPR029442">
    <property type="entry name" value="GyrI-like"/>
</dbReference>
<dbReference type="InterPro" id="IPR011256">
    <property type="entry name" value="Reg_factor_effector_dom_sf"/>
</dbReference>
<dbReference type="Gene3D" id="3.20.80.10">
    <property type="entry name" value="Regulatory factor, effector binding domain"/>
    <property type="match status" value="1"/>
</dbReference>
<dbReference type="EMBL" id="CP113524">
    <property type="protein sequence ID" value="WAJ24444.1"/>
    <property type="molecule type" value="Genomic_DNA"/>
</dbReference>
<name>A0ABY7ACM0_9FIRM</name>
<gene>
    <name evidence="4" type="ORF">OW255_02655</name>
</gene>
<dbReference type="Gene3D" id="1.10.1660.10">
    <property type="match status" value="1"/>
</dbReference>
<protein>
    <submittedName>
        <fullName evidence="4">MerR family transcriptional regulator</fullName>
    </submittedName>
</protein>
<reference evidence="4" key="1">
    <citation type="submission" date="2022-11" db="EMBL/GenBank/DDBJ databases">
        <title>Lacrimispora xylanolytica sy1, complete genome.</title>
        <authorList>
            <person name="Choi S."/>
        </authorList>
    </citation>
    <scope>NUCLEOTIDE SEQUENCE</scope>
    <source>
        <strain evidence="4">Sy1</strain>
    </source>
</reference>
<dbReference type="Pfam" id="PF13411">
    <property type="entry name" value="MerR_1"/>
    <property type="match status" value="1"/>
</dbReference>